<gene>
    <name evidence="3" type="ORF">SAMN05216289_12020</name>
</gene>
<feature type="region of interest" description="Disordered" evidence="1">
    <location>
        <begin position="358"/>
        <end position="378"/>
    </location>
</feature>
<feature type="signal peptide" evidence="2">
    <location>
        <begin position="1"/>
        <end position="26"/>
    </location>
</feature>
<feature type="compositionally biased region" description="Basic and acidic residues" evidence="1">
    <location>
        <begin position="359"/>
        <end position="378"/>
    </location>
</feature>
<evidence type="ECO:0000256" key="1">
    <source>
        <dbReference type="SAM" id="MobiDB-lite"/>
    </source>
</evidence>
<feature type="compositionally biased region" description="Gly residues" evidence="1">
    <location>
        <begin position="408"/>
        <end position="418"/>
    </location>
</feature>
<evidence type="ECO:0000256" key="2">
    <source>
        <dbReference type="SAM" id="SignalP"/>
    </source>
</evidence>
<evidence type="ECO:0000313" key="4">
    <source>
        <dbReference type="Proteomes" id="UP000198575"/>
    </source>
</evidence>
<feature type="chain" id="PRO_5011584190" evidence="2">
    <location>
        <begin position="27"/>
        <end position="452"/>
    </location>
</feature>
<evidence type="ECO:0000313" key="3">
    <source>
        <dbReference type="EMBL" id="SFN41588.1"/>
    </source>
</evidence>
<feature type="compositionally biased region" description="Basic and acidic residues" evidence="1">
    <location>
        <begin position="438"/>
        <end position="452"/>
    </location>
</feature>
<organism evidence="3 4">
    <name type="scientific">Dokdonella immobilis</name>
    <dbReference type="NCBI Taxonomy" id="578942"/>
    <lineage>
        <taxon>Bacteria</taxon>
        <taxon>Pseudomonadati</taxon>
        <taxon>Pseudomonadota</taxon>
        <taxon>Gammaproteobacteria</taxon>
        <taxon>Lysobacterales</taxon>
        <taxon>Rhodanobacteraceae</taxon>
        <taxon>Dokdonella</taxon>
    </lineage>
</organism>
<reference evidence="3 4" key="1">
    <citation type="submission" date="2016-10" db="EMBL/GenBank/DDBJ databases">
        <authorList>
            <person name="de Groot N.N."/>
        </authorList>
    </citation>
    <scope>NUCLEOTIDE SEQUENCE [LARGE SCALE GENOMIC DNA]</scope>
    <source>
        <strain evidence="3 4">CGMCC 1.7659</strain>
    </source>
</reference>
<proteinExistence type="predicted"/>
<keyword evidence="4" id="KW-1185">Reference proteome</keyword>
<dbReference type="OrthoDB" id="5959861at2"/>
<dbReference type="EMBL" id="FOVF01000020">
    <property type="protein sequence ID" value="SFN41588.1"/>
    <property type="molecule type" value="Genomic_DNA"/>
</dbReference>
<feature type="region of interest" description="Disordered" evidence="1">
    <location>
        <begin position="395"/>
        <end position="452"/>
    </location>
</feature>
<keyword evidence="2" id="KW-0732">Signal</keyword>
<feature type="region of interest" description="Disordered" evidence="1">
    <location>
        <begin position="275"/>
        <end position="297"/>
    </location>
</feature>
<dbReference type="STRING" id="578942.SAMN05216289_12020"/>
<accession>A0A1I4YU71</accession>
<dbReference type="RefSeq" id="WP_092408759.1">
    <property type="nucleotide sequence ID" value="NZ_FOVF01000020.1"/>
</dbReference>
<sequence>MNILSPRPLSLLALALAGMLAGEAGALTITREFAGTWYDPAHSGHGFNFEVVGSGSSKNILGYWYTYDNAGNPTWVLAMGPVTGDMARLNAWSARGGSFGNSFDPANVQTQAWGTLTVRFSSCIQGTVQFNPDNPALASGSMPITRLTLPYNSTCSGGISGDSSTTSSNGEIVQFMANTGLVPAASGKLKFEEMPGRTEFSVEAEDLPAGAYALFVDEVERGTIAVAAVAGGSNGELEFRSPVEPGKVLLDFDPRGKLVQVRQGASVFLTATLGTTAAPPSPPTGGGSGSPPFGNAVYRLSVEPSGNDGPELKARLEQRASRVDFNVELEDLPAGTYGLSVGGIDHGNIVVRAVPGGTEGEREFRNPSEPGHDPLDFDPRGRLIEITSSAGSVVLGGLFPDTPNASSSGGGSGGGGDSNGDNGDDSGHGGDDDDDDDHGGHGGGDDDGSGHG</sequence>
<protein>
    <submittedName>
        <fullName evidence="3">Uncharacterized protein</fullName>
    </submittedName>
</protein>
<dbReference type="Proteomes" id="UP000198575">
    <property type="component" value="Unassembled WGS sequence"/>
</dbReference>
<name>A0A1I4YU71_9GAMM</name>
<dbReference type="AlphaFoldDB" id="A0A1I4YU71"/>